<dbReference type="AlphaFoldDB" id="A0A3S0ZLW8"/>
<evidence type="ECO:0000256" key="1">
    <source>
        <dbReference type="SAM" id="MobiDB-lite"/>
    </source>
</evidence>
<keyword evidence="3" id="KW-1185">Reference proteome</keyword>
<comment type="caution">
    <text evidence="2">The sequence shown here is derived from an EMBL/GenBank/DDBJ whole genome shotgun (WGS) entry which is preliminary data.</text>
</comment>
<gene>
    <name evidence="2" type="ORF">EGW08_014256</name>
</gene>
<proteinExistence type="predicted"/>
<reference evidence="2 3" key="1">
    <citation type="submission" date="2019-01" db="EMBL/GenBank/DDBJ databases">
        <title>A draft genome assembly of the solar-powered sea slug Elysia chlorotica.</title>
        <authorList>
            <person name="Cai H."/>
            <person name="Li Q."/>
            <person name="Fang X."/>
            <person name="Li J."/>
            <person name="Curtis N.E."/>
            <person name="Altenburger A."/>
            <person name="Shibata T."/>
            <person name="Feng M."/>
            <person name="Maeda T."/>
            <person name="Schwartz J.A."/>
            <person name="Shigenobu S."/>
            <person name="Lundholm N."/>
            <person name="Nishiyama T."/>
            <person name="Yang H."/>
            <person name="Hasebe M."/>
            <person name="Li S."/>
            <person name="Pierce S.K."/>
            <person name="Wang J."/>
        </authorList>
    </citation>
    <scope>NUCLEOTIDE SEQUENCE [LARGE SCALE GENOMIC DNA]</scope>
    <source>
        <strain evidence="2">EC2010</strain>
        <tissue evidence="2">Whole organism of an adult</tissue>
    </source>
</reference>
<evidence type="ECO:0000313" key="2">
    <source>
        <dbReference type="EMBL" id="RUS77995.1"/>
    </source>
</evidence>
<evidence type="ECO:0000313" key="3">
    <source>
        <dbReference type="Proteomes" id="UP000271974"/>
    </source>
</evidence>
<accession>A0A3S0ZLW8</accession>
<feature type="region of interest" description="Disordered" evidence="1">
    <location>
        <begin position="36"/>
        <end position="57"/>
    </location>
</feature>
<protein>
    <submittedName>
        <fullName evidence="2">Uncharacterized protein</fullName>
    </submittedName>
</protein>
<sequence>MCLVCHPSDLMCLVCLVSQLGKQCVQQAESCVLTLTDPVTSGGDSSDSGVDTRTGGSRQTKLDLMLDRLQTTRSSLEEVTALLNENTSIMERFQLLQTQDAPEELKSWECIPFST</sequence>
<dbReference type="EMBL" id="RQTK01000539">
    <property type="protein sequence ID" value="RUS77995.1"/>
    <property type="molecule type" value="Genomic_DNA"/>
</dbReference>
<organism evidence="2 3">
    <name type="scientific">Elysia chlorotica</name>
    <name type="common">Eastern emerald elysia</name>
    <name type="synonym">Sea slug</name>
    <dbReference type="NCBI Taxonomy" id="188477"/>
    <lineage>
        <taxon>Eukaryota</taxon>
        <taxon>Metazoa</taxon>
        <taxon>Spiralia</taxon>
        <taxon>Lophotrochozoa</taxon>
        <taxon>Mollusca</taxon>
        <taxon>Gastropoda</taxon>
        <taxon>Heterobranchia</taxon>
        <taxon>Euthyneura</taxon>
        <taxon>Panpulmonata</taxon>
        <taxon>Sacoglossa</taxon>
        <taxon>Placobranchoidea</taxon>
        <taxon>Plakobranchidae</taxon>
        <taxon>Elysia</taxon>
    </lineage>
</organism>
<dbReference type="Proteomes" id="UP000271974">
    <property type="component" value="Unassembled WGS sequence"/>
</dbReference>
<name>A0A3S0ZLW8_ELYCH</name>